<evidence type="ECO:0000313" key="2">
    <source>
        <dbReference type="EMBL" id="PIL46985.1"/>
    </source>
</evidence>
<protein>
    <recommendedName>
        <fullName evidence="1">Glycosyltransferase 2-like domain-containing protein</fullName>
    </recommendedName>
</protein>
<comment type="caution">
    <text evidence="2">The sequence shown here is derived from an EMBL/GenBank/DDBJ whole genome shotgun (WGS) entry which is preliminary data.</text>
</comment>
<dbReference type="Pfam" id="PF00535">
    <property type="entry name" value="Glycos_transf_2"/>
    <property type="match status" value="1"/>
</dbReference>
<dbReference type="AlphaFoldDB" id="A0A2G8TLQ9"/>
<evidence type="ECO:0000313" key="3">
    <source>
        <dbReference type="Proteomes" id="UP000230390"/>
    </source>
</evidence>
<feature type="domain" description="Glycosyltransferase 2-like" evidence="1">
    <location>
        <begin position="8"/>
        <end position="109"/>
    </location>
</feature>
<dbReference type="InterPro" id="IPR029044">
    <property type="entry name" value="Nucleotide-diphossugar_trans"/>
</dbReference>
<dbReference type="PANTHER" id="PTHR43685">
    <property type="entry name" value="GLYCOSYLTRANSFERASE"/>
    <property type="match status" value="1"/>
</dbReference>
<dbReference type="OrthoDB" id="9798249at2"/>
<dbReference type="Proteomes" id="UP000230390">
    <property type="component" value="Unassembled WGS sequence"/>
</dbReference>
<gene>
    <name evidence="2" type="ORF">CR105_02225</name>
</gene>
<dbReference type="RefSeq" id="WP_099786788.1">
    <property type="nucleotide sequence ID" value="NZ_JBHLYV010000100.1"/>
</dbReference>
<dbReference type="SUPFAM" id="SSF53448">
    <property type="entry name" value="Nucleotide-diphospho-sugar transferases"/>
    <property type="match status" value="1"/>
</dbReference>
<dbReference type="InterPro" id="IPR050834">
    <property type="entry name" value="Glycosyltransf_2"/>
</dbReference>
<dbReference type="PANTHER" id="PTHR43685:SF2">
    <property type="entry name" value="GLYCOSYLTRANSFERASE 2-LIKE DOMAIN-CONTAINING PROTEIN"/>
    <property type="match status" value="1"/>
</dbReference>
<keyword evidence="3" id="KW-1185">Reference proteome</keyword>
<reference evidence="2 3" key="1">
    <citation type="submission" date="2017-10" db="EMBL/GenBank/DDBJ databases">
        <title>Massilia psychrophilum sp. nov., a novel purple-pigmented bacterium isolated from Tianshan glacier, Xinjiang Municipality, China.</title>
        <authorList>
            <person name="Wang H."/>
        </authorList>
    </citation>
    <scope>NUCLEOTIDE SEQUENCE [LARGE SCALE GENOMIC DNA]</scope>
    <source>
        <strain evidence="2 3">JCM 30074</strain>
    </source>
</reference>
<accession>A0A2G8TLQ9</accession>
<sequence length="317" mass="35420">MHPEATISVVIPCYNAERYIVATIESVLAQDRAGLEIIVVDDGSSDRSVEMVRATFPQVRVEQQPNQGVAAARNNGMRVASGEWIAFVDADDIWVPGKLAAQREQLATNPQCRMSYCAWQVWTNDAPRPTPAYLAELALTVGDSARWDGPSGWIYPELLLDCVVWTSTVLAHRSLFDEIGNFDTTLRLGEDYDLWLRASRVTPILRVARPYALYRIHPASITHSRPTENHRAKVIGRALSQWGVRSPDGRQADPKAVRRMLSRSWSDFAAALLHAGHVADAKRCGWQSLREFPANVAGWKTLIKTYAGIRKTMKRTA</sequence>
<organism evidence="2 3">
    <name type="scientific">Massilia eurypsychrophila</name>
    <dbReference type="NCBI Taxonomy" id="1485217"/>
    <lineage>
        <taxon>Bacteria</taxon>
        <taxon>Pseudomonadati</taxon>
        <taxon>Pseudomonadota</taxon>
        <taxon>Betaproteobacteria</taxon>
        <taxon>Burkholderiales</taxon>
        <taxon>Oxalobacteraceae</taxon>
        <taxon>Telluria group</taxon>
        <taxon>Massilia</taxon>
    </lineage>
</organism>
<dbReference type="Gene3D" id="3.90.550.10">
    <property type="entry name" value="Spore Coat Polysaccharide Biosynthesis Protein SpsA, Chain A"/>
    <property type="match status" value="1"/>
</dbReference>
<dbReference type="EMBL" id="PDOC01000001">
    <property type="protein sequence ID" value="PIL46985.1"/>
    <property type="molecule type" value="Genomic_DNA"/>
</dbReference>
<evidence type="ECO:0000259" key="1">
    <source>
        <dbReference type="Pfam" id="PF00535"/>
    </source>
</evidence>
<name>A0A2G8TLQ9_9BURK</name>
<dbReference type="InterPro" id="IPR001173">
    <property type="entry name" value="Glyco_trans_2-like"/>
</dbReference>
<proteinExistence type="predicted"/>